<proteinExistence type="predicted"/>
<dbReference type="EMBL" id="JBHSNS010000003">
    <property type="protein sequence ID" value="MFC5729213.1"/>
    <property type="molecule type" value="Genomic_DNA"/>
</dbReference>
<evidence type="ECO:0000259" key="3">
    <source>
        <dbReference type="PROSITE" id="PS50977"/>
    </source>
</evidence>
<dbReference type="Gene3D" id="1.10.357.10">
    <property type="entry name" value="Tetracycline Repressor, domain 2"/>
    <property type="match status" value="1"/>
</dbReference>
<evidence type="ECO:0000313" key="4">
    <source>
        <dbReference type="EMBL" id="MFC5729213.1"/>
    </source>
</evidence>
<name>A0ABW0ZJF6_9ACTN</name>
<keyword evidence="1 2" id="KW-0238">DNA-binding</keyword>
<dbReference type="RefSeq" id="WP_136430780.1">
    <property type="nucleotide sequence ID" value="NZ_JBHSNS010000003.1"/>
</dbReference>
<organism evidence="4 5">
    <name type="scientific">Nocardioides vastitatis</name>
    <dbReference type="NCBI Taxonomy" id="2568655"/>
    <lineage>
        <taxon>Bacteria</taxon>
        <taxon>Bacillati</taxon>
        <taxon>Actinomycetota</taxon>
        <taxon>Actinomycetes</taxon>
        <taxon>Propionibacteriales</taxon>
        <taxon>Nocardioidaceae</taxon>
        <taxon>Nocardioides</taxon>
    </lineage>
</organism>
<dbReference type="InterPro" id="IPR009057">
    <property type="entry name" value="Homeodomain-like_sf"/>
</dbReference>
<gene>
    <name evidence="4" type="ORF">ACFPQB_09810</name>
</gene>
<keyword evidence="5" id="KW-1185">Reference proteome</keyword>
<comment type="caution">
    <text evidence="4">The sequence shown here is derived from an EMBL/GenBank/DDBJ whole genome shotgun (WGS) entry which is preliminary data.</text>
</comment>
<feature type="DNA-binding region" description="H-T-H motif" evidence="2">
    <location>
        <begin position="40"/>
        <end position="59"/>
    </location>
</feature>
<sequence>MSTTTTGSGRKPNRRGLAAREQLMSTALRLLSTGRPEAVSVNLIAKEAGLSWGSVQNQFRDSDGFWAAVIELIIEAGPTMWQTPRSDTVAGRVAEVAELYRAVLDSPQNVAVETVRAALPRPLDVLAESHPHTAASIAELDRRWAEAFVHFFEGLDVDEQRALDVAAVLGSALRGLRSDQHFGTTVDVDRAHATLVAALTSYLEG</sequence>
<evidence type="ECO:0000313" key="5">
    <source>
        <dbReference type="Proteomes" id="UP001596072"/>
    </source>
</evidence>
<dbReference type="PROSITE" id="PS50977">
    <property type="entry name" value="HTH_TETR_2"/>
    <property type="match status" value="1"/>
</dbReference>
<protein>
    <submittedName>
        <fullName evidence="4">TetR/AcrR family transcriptional regulator</fullName>
    </submittedName>
</protein>
<evidence type="ECO:0000256" key="2">
    <source>
        <dbReference type="PROSITE-ProRule" id="PRU00335"/>
    </source>
</evidence>
<feature type="domain" description="HTH tetR-type" evidence="3">
    <location>
        <begin position="17"/>
        <end position="77"/>
    </location>
</feature>
<evidence type="ECO:0000256" key="1">
    <source>
        <dbReference type="ARBA" id="ARBA00023125"/>
    </source>
</evidence>
<dbReference type="SUPFAM" id="SSF46689">
    <property type="entry name" value="Homeodomain-like"/>
    <property type="match status" value="1"/>
</dbReference>
<reference evidence="5" key="1">
    <citation type="journal article" date="2019" name="Int. J. Syst. Evol. Microbiol.">
        <title>The Global Catalogue of Microorganisms (GCM) 10K type strain sequencing project: providing services to taxonomists for standard genome sequencing and annotation.</title>
        <authorList>
            <consortium name="The Broad Institute Genomics Platform"/>
            <consortium name="The Broad Institute Genome Sequencing Center for Infectious Disease"/>
            <person name="Wu L."/>
            <person name="Ma J."/>
        </authorList>
    </citation>
    <scope>NUCLEOTIDE SEQUENCE [LARGE SCALE GENOMIC DNA]</scope>
    <source>
        <strain evidence="5">YIM 94188</strain>
    </source>
</reference>
<dbReference type="Proteomes" id="UP001596072">
    <property type="component" value="Unassembled WGS sequence"/>
</dbReference>
<dbReference type="InterPro" id="IPR001647">
    <property type="entry name" value="HTH_TetR"/>
</dbReference>
<accession>A0ABW0ZJF6</accession>